<proteinExistence type="predicted"/>
<organism evidence="1 2">
    <name type="scientific">uncultured phage cr108_1</name>
    <dbReference type="NCBI Taxonomy" id="2772069"/>
    <lineage>
        <taxon>Viruses</taxon>
        <taxon>Duplodnaviria</taxon>
        <taxon>Heunggongvirae</taxon>
        <taxon>Uroviricota</taxon>
        <taxon>Caudoviricetes</taxon>
        <taxon>Crassvirales</taxon>
        <taxon>Steigviridae</taxon>
        <taxon>Asinivirinae</taxon>
        <taxon>Pipoluvirus</taxon>
        <taxon>Pipoluvirus rarus</taxon>
    </lineage>
</organism>
<evidence type="ECO:0000313" key="1">
    <source>
        <dbReference type="EMBL" id="QOR59019.1"/>
    </source>
</evidence>
<sequence>MIQLNGKGYNAITEVLRLSTIVTTNEDDVKALAQAMAEIFPSGKKIGTNKYWRGNSALVVKKLNGFLKRYGMFPSETILKATDAYVKSFGIDTSLMRILPYFIEKDGESDLLTSIENIEEGDDGSAFAENLL</sequence>
<dbReference type="GeneID" id="65129511"/>
<keyword evidence="2" id="KW-1185">Reference proteome</keyword>
<dbReference type="Proteomes" id="UP000594030">
    <property type="component" value="Segment"/>
</dbReference>
<evidence type="ECO:0000313" key="2">
    <source>
        <dbReference type="Proteomes" id="UP000594030"/>
    </source>
</evidence>
<reference evidence="1 2" key="1">
    <citation type="submission" date="2020-07" db="EMBL/GenBank/DDBJ databases">
        <title>Taxonomic proposal: Crassvirales, a new order of highly abundant and diverse bacterial viruses.</title>
        <authorList>
            <person name="Shkoporov A.N."/>
            <person name="Stockdale S.R."/>
            <person name="Guerin E."/>
            <person name="Ross R.P."/>
            <person name="Hill C."/>
        </authorList>
    </citation>
    <scope>NUCLEOTIDE SEQUENCE [LARGE SCALE GENOMIC DNA]</scope>
</reference>
<dbReference type="RefSeq" id="YP_010111177.1">
    <property type="nucleotide sequence ID" value="NC_055878.1"/>
</dbReference>
<dbReference type="EMBL" id="MT774385">
    <property type="protein sequence ID" value="QOR59019.1"/>
    <property type="molecule type" value="Genomic_DNA"/>
</dbReference>
<protein>
    <submittedName>
        <fullName evidence="1">Uncharacterized protein</fullName>
    </submittedName>
</protein>
<dbReference type="KEGG" id="vg:65129511"/>
<accession>A0A7M1RZN4</accession>
<name>A0A7M1RZN4_9CAUD</name>